<evidence type="ECO:0000256" key="3">
    <source>
        <dbReference type="ARBA" id="ARBA00023052"/>
    </source>
</evidence>
<feature type="non-terminal residue" evidence="8">
    <location>
        <position position="105"/>
    </location>
</feature>
<dbReference type="PANTHER" id="PTHR43257:SF2">
    <property type="entry name" value="PYRUVATE DEHYDROGENASE E1 COMPONENT SUBUNIT BETA"/>
    <property type="match status" value="1"/>
</dbReference>
<sequence length="105" mass="11561">MLASRNAHAVRGQRMAAAPSQRSIVAARPGRRAMVAAKAAKKEIMMWEALREAHDEEMERDPMVCVMGEDVGHYGGSYKCTYGLYKKYGDMRVLDTPICGARLGG</sequence>
<dbReference type="Proteomes" id="UP000236333">
    <property type="component" value="Unassembled WGS sequence"/>
</dbReference>
<evidence type="ECO:0000256" key="6">
    <source>
        <dbReference type="SAM" id="MobiDB-lite"/>
    </source>
</evidence>
<dbReference type="SUPFAM" id="SSF52518">
    <property type="entry name" value="Thiamin diphosphate-binding fold (THDP-binding)"/>
    <property type="match status" value="1"/>
</dbReference>
<organism evidence="8 9">
    <name type="scientific">Tetrabaena socialis</name>
    <dbReference type="NCBI Taxonomy" id="47790"/>
    <lineage>
        <taxon>Eukaryota</taxon>
        <taxon>Viridiplantae</taxon>
        <taxon>Chlorophyta</taxon>
        <taxon>core chlorophytes</taxon>
        <taxon>Chlorophyceae</taxon>
        <taxon>CS clade</taxon>
        <taxon>Chlamydomonadales</taxon>
        <taxon>Tetrabaenaceae</taxon>
        <taxon>Tetrabaena</taxon>
    </lineage>
</organism>
<dbReference type="Pfam" id="PF02779">
    <property type="entry name" value="Transket_pyr"/>
    <property type="match status" value="1"/>
</dbReference>
<comment type="caution">
    <text evidence="8">The sequence shown here is derived from an EMBL/GenBank/DDBJ whole genome shotgun (WGS) entry which is preliminary data.</text>
</comment>
<keyword evidence="3" id="KW-0786">Thiamine pyrophosphate</keyword>
<keyword evidence="9" id="KW-1185">Reference proteome</keyword>
<comment type="catalytic activity">
    <reaction evidence="5">
        <text>N(6)-[(R)-lipoyl]-L-lysyl-[protein] + pyruvate + H(+) = N(6)-[(R)-S(8)-acetyldihydrolipoyl]-L-lysyl-[protein] + CO2</text>
        <dbReference type="Rhea" id="RHEA:19189"/>
        <dbReference type="Rhea" id="RHEA-COMP:10474"/>
        <dbReference type="Rhea" id="RHEA-COMP:10478"/>
        <dbReference type="ChEBI" id="CHEBI:15361"/>
        <dbReference type="ChEBI" id="CHEBI:15378"/>
        <dbReference type="ChEBI" id="CHEBI:16526"/>
        <dbReference type="ChEBI" id="CHEBI:83099"/>
        <dbReference type="ChEBI" id="CHEBI:83111"/>
        <dbReference type="EC" id="1.2.4.1"/>
    </reaction>
</comment>
<gene>
    <name evidence="8" type="ORF">TSOC_010453</name>
</gene>
<dbReference type="EC" id="1.2.4.1" evidence="2"/>
<evidence type="ECO:0000313" key="9">
    <source>
        <dbReference type="Proteomes" id="UP000236333"/>
    </source>
</evidence>
<comment type="cofactor">
    <cofactor evidence="1">
        <name>thiamine diphosphate</name>
        <dbReference type="ChEBI" id="CHEBI:58937"/>
    </cofactor>
</comment>
<reference evidence="8 9" key="1">
    <citation type="journal article" date="2017" name="Mol. Biol. Evol.">
        <title>The 4-celled Tetrabaena socialis nuclear genome reveals the essential components for genetic control of cell number at the origin of multicellularity in the volvocine lineage.</title>
        <authorList>
            <person name="Featherston J."/>
            <person name="Arakaki Y."/>
            <person name="Hanschen E.R."/>
            <person name="Ferris P.J."/>
            <person name="Michod R.E."/>
            <person name="Olson B.J.S.C."/>
            <person name="Nozaki H."/>
            <person name="Durand P.M."/>
        </authorList>
    </citation>
    <scope>NUCLEOTIDE SEQUENCE [LARGE SCALE GENOMIC DNA]</scope>
    <source>
        <strain evidence="8 9">NIES-571</strain>
    </source>
</reference>
<dbReference type="PANTHER" id="PTHR43257">
    <property type="entry name" value="PYRUVATE DEHYDROGENASE E1 COMPONENT BETA SUBUNIT"/>
    <property type="match status" value="1"/>
</dbReference>
<proteinExistence type="predicted"/>
<comment type="function">
    <text evidence="4">The pyruvate dehydrogenase complex catalyzes the overall conversion of pyruvate to acetyl-CoA and CO(2). It contains multiple copies of three enzymatic components: pyruvate dehydrogenase (E1), dihydrolipoamide acetyltransferase (E2) and lipoamide dehydrogenase (E3).</text>
</comment>
<name>A0A2J7ZTA0_9CHLO</name>
<keyword evidence="8" id="KW-0670">Pyruvate</keyword>
<dbReference type="EMBL" id="PGGS01000497">
    <property type="protein sequence ID" value="PNH03488.1"/>
    <property type="molecule type" value="Genomic_DNA"/>
</dbReference>
<dbReference type="Gene3D" id="3.40.50.970">
    <property type="match status" value="1"/>
</dbReference>
<evidence type="ECO:0000259" key="7">
    <source>
        <dbReference type="Pfam" id="PF02779"/>
    </source>
</evidence>
<evidence type="ECO:0000313" key="8">
    <source>
        <dbReference type="EMBL" id="PNH03488.1"/>
    </source>
</evidence>
<feature type="domain" description="Transketolase-like pyrimidine-binding" evidence="7">
    <location>
        <begin position="43"/>
        <end position="99"/>
    </location>
</feature>
<dbReference type="OrthoDB" id="10266385at2759"/>
<evidence type="ECO:0000256" key="1">
    <source>
        <dbReference type="ARBA" id="ARBA00001964"/>
    </source>
</evidence>
<evidence type="ECO:0000256" key="2">
    <source>
        <dbReference type="ARBA" id="ARBA00012281"/>
    </source>
</evidence>
<dbReference type="InterPro" id="IPR029061">
    <property type="entry name" value="THDP-binding"/>
</dbReference>
<protein>
    <recommendedName>
        <fullName evidence="2">pyruvate dehydrogenase (acetyl-transferring)</fullName>
        <ecNumber evidence="2">1.2.4.1</ecNumber>
    </recommendedName>
</protein>
<evidence type="ECO:0000256" key="5">
    <source>
        <dbReference type="ARBA" id="ARBA00051231"/>
    </source>
</evidence>
<evidence type="ECO:0000256" key="4">
    <source>
        <dbReference type="ARBA" id="ARBA00025211"/>
    </source>
</evidence>
<accession>A0A2J7ZTA0</accession>
<dbReference type="InterPro" id="IPR005475">
    <property type="entry name" value="Transketolase-like_Pyr-bd"/>
</dbReference>
<dbReference type="AlphaFoldDB" id="A0A2J7ZTA0"/>
<feature type="region of interest" description="Disordered" evidence="6">
    <location>
        <begin position="1"/>
        <end position="23"/>
    </location>
</feature>
<dbReference type="GO" id="GO:0004739">
    <property type="term" value="F:pyruvate dehydrogenase (acetyl-transferring) activity"/>
    <property type="evidence" value="ECO:0007669"/>
    <property type="project" value="UniProtKB-EC"/>
</dbReference>